<keyword evidence="2" id="KW-0238">DNA-binding</keyword>
<sequence length="377" mass="43347">MGEDYNHHQHAIVVYNNGDGNDGYNDNMVVSSSDSDSNYGNDEYFKSFPEGYRFKPSDKELIVHYLKNKIEGAPLPPNRIHVIDLRLYSPQVLTDKFKLLSGRETEWYFFTIRKTRYLNGKRPDRRVGNGYWKSTGIDKDIKNGNQRIGHKRSLDFNEGKHLNGKRTEWKMHEYRLDEKILPPTYQRSRDGSKLDDWVLCKIYKKCDKKNDENNEDTENSNNNEDTEYPNNEEGSSVDHASQTRDINSTAIVDGNSSGFDSLAFNNTLVNEVHSAAFNHTHPNDVFLQQENSNYSMGYISDGAFSNYVMSSAISHNQFTSTESQTMLPLHAPDSWVAVVESTNVQPMHATHDNYTIEPSNNDDLYDLVSRSVKRRSR</sequence>
<dbReference type="AlphaFoldDB" id="A0A1Q3AP02"/>
<keyword evidence="4" id="KW-0539">Nucleus</keyword>
<feature type="domain" description="NAC" evidence="6">
    <location>
        <begin position="48"/>
        <end position="205"/>
    </location>
</feature>
<dbReference type="Gene3D" id="2.170.150.80">
    <property type="entry name" value="NAC domain"/>
    <property type="match status" value="1"/>
</dbReference>
<dbReference type="InterPro" id="IPR003441">
    <property type="entry name" value="NAC-dom"/>
</dbReference>
<keyword evidence="3" id="KW-0804">Transcription</keyword>
<evidence type="ECO:0000256" key="5">
    <source>
        <dbReference type="SAM" id="MobiDB-lite"/>
    </source>
</evidence>
<dbReference type="EMBL" id="BDDD01000027">
    <property type="protein sequence ID" value="GAV57292.1"/>
    <property type="molecule type" value="Genomic_DNA"/>
</dbReference>
<reference evidence="8" key="1">
    <citation type="submission" date="2016-04" db="EMBL/GenBank/DDBJ databases">
        <title>Cephalotus genome sequencing.</title>
        <authorList>
            <person name="Fukushima K."/>
            <person name="Hasebe M."/>
            <person name="Fang X."/>
        </authorList>
    </citation>
    <scope>NUCLEOTIDE SEQUENCE [LARGE SCALE GENOMIC DNA]</scope>
    <source>
        <strain evidence="8">cv. St1</strain>
    </source>
</reference>
<dbReference type="InterPro" id="IPR036093">
    <property type="entry name" value="NAC_dom_sf"/>
</dbReference>
<evidence type="ECO:0000256" key="4">
    <source>
        <dbReference type="ARBA" id="ARBA00023242"/>
    </source>
</evidence>
<feature type="compositionally biased region" description="Polar residues" evidence="5">
    <location>
        <begin position="228"/>
        <end position="241"/>
    </location>
</feature>
<dbReference type="GO" id="GO:0003677">
    <property type="term" value="F:DNA binding"/>
    <property type="evidence" value="ECO:0007669"/>
    <property type="project" value="UniProtKB-KW"/>
</dbReference>
<feature type="region of interest" description="Disordered" evidence="5">
    <location>
        <begin position="209"/>
        <end position="241"/>
    </location>
</feature>
<dbReference type="Pfam" id="PF02365">
    <property type="entry name" value="NAM"/>
    <property type="match status" value="1"/>
</dbReference>
<dbReference type="STRING" id="3775.A0A1Q3AP02"/>
<protein>
    <submittedName>
        <fullName evidence="7">NAM domain-containing protein</fullName>
    </submittedName>
</protein>
<dbReference type="PROSITE" id="PS51005">
    <property type="entry name" value="NAC"/>
    <property type="match status" value="1"/>
</dbReference>
<evidence type="ECO:0000313" key="7">
    <source>
        <dbReference type="EMBL" id="GAV57292.1"/>
    </source>
</evidence>
<evidence type="ECO:0000313" key="8">
    <source>
        <dbReference type="Proteomes" id="UP000187406"/>
    </source>
</evidence>
<proteinExistence type="predicted"/>
<dbReference type="OrthoDB" id="1424968at2759"/>
<dbReference type="InParanoid" id="A0A1Q3AP02"/>
<keyword evidence="1" id="KW-0805">Transcription regulation</keyword>
<dbReference type="SUPFAM" id="SSF101941">
    <property type="entry name" value="NAC domain"/>
    <property type="match status" value="1"/>
</dbReference>
<evidence type="ECO:0000256" key="3">
    <source>
        <dbReference type="ARBA" id="ARBA00023163"/>
    </source>
</evidence>
<dbReference type="GO" id="GO:0006355">
    <property type="term" value="P:regulation of DNA-templated transcription"/>
    <property type="evidence" value="ECO:0007669"/>
    <property type="project" value="InterPro"/>
</dbReference>
<name>A0A1Q3AP02_CEPFO</name>
<keyword evidence="8" id="KW-1185">Reference proteome</keyword>
<evidence type="ECO:0000256" key="1">
    <source>
        <dbReference type="ARBA" id="ARBA00023015"/>
    </source>
</evidence>
<dbReference type="PANTHER" id="PTHR31719:SF179">
    <property type="entry name" value="OS08G0148400 PROTEIN"/>
    <property type="match status" value="1"/>
</dbReference>
<gene>
    <name evidence="7" type="ORF">CFOL_v3_00830</name>
</gene>
<dbReference type="Proteomes" id="UP000187406">
    <property type="component" value="Unassembled WGS sequence"/>
</dbReference>
<organism evidence="7 8">
    <name type="scientific">Cephalotus follicularis</name>
    <name type="common">Albany pitcher plant</name>
    <dbReference type="NCBI Taxonomy" id="3775"/>
    <lineage>
        <taxon>Eukaryota</taxon>
        <taxon>Viridiplantae</taxon>
        <taxon>Streptophyta</taxon>
        <taxon>Embryophyta</taxon>
        <taxon>Tracheophyta</taxon>
        <taxon>Spermatophyta</taxon>
        <taxon>Magnoliopsida</taxon>
        <taxon>eudicotyledons</taxon>
        <taxon>Gunneridae</taxon>
        <taxon>Pentapetalae</taxon>
        <taxon>rosids</taxon>
        <taxon>fabids</taxon>
        <taxon>Oxalidales</taxon>
        <taxon>Cephalotaceae</taxon>
        <taxon>Cephalotus</taxon>
    </lineage>
</organism>
<comment type="caution">
    <text evidence="7">The sequence shown here is derived from an EMBL/GenBank/DDBJ whole genome shotgun (WGS) entry which is preliminary data.</text>
</comment>
<accession>A0A1Q3AP02</accession>
<dbReference type="PANTHER" id="PTHR31719">
    <property type="entry name" value="NAC TRANSCRIPTION FACTOR 56"/>
    <property type="match status" value="1"/>
</dbReference>
<evidence type="ECO:0000259" key="6">
    <source>
        <dbReference type="PROSITE" id="PS51005"/>
    </source>
</evidence>
<evidence type="ECO:0000256" key="2">
    <source>
        <dbReference type="ARBA" id="ARBA00023125"/>
    </source>
</evidence>